<dbReference type="Gene3D" id="1.10.287.800">
    <property type="entry name" value="protein ne1242"/>
    <property type="match status" value="1"/>
</dbReference>
<dbReference type="RefSeq" id="WP_202018069.1">
    <property type="nucleotide sequence ID" value="NZ_JAEHNR010000033.1"/>
</dbReference>
<dbReference type="Proteomes" id="UP000640912">
    <property type="component" value="Unassembled WGS sequence"/>
</dbReference>
<accession>A0ABS1LUM1</accession>
<proteinExistence type="predicted"/>
<gene>
    <name evidence="1" type="ORF">JEM47_05290</name>
</gene>
<reference evidence="1 2" key="1">
    <citation type="journal article" date="2021" name="Microorganisms">
        <title>Dual Inhibition of Salmonella enterica and Clostridium perfringens by New Probiotic Candidates Isolated from Chicken Intestinal Mucosa.</title>
        <authorList>
            <person name="Lone A."/>
            <person name="Mottawea W."/>
            <person name="Ait Chait Y."/>
            <person name="Hammami R."/>
        </authorList>
    </citation>
    <scope>NUCLEOTIDE SEQUENCE [LARGE SCALE GENOMIC DNA]</scope>
    <source>
        <strain evidence="1 2">A12</strain>
    </source>
</reference>
<dbReference type="EMBL" id="JAEHNR010000033">
    <property type="protein sequence ID" value="MBL1071906.1"/>
    <property type="molecule type" value="Genomic_DNA"/>
</dbReference>
<keyword evidence="2" id="KW-1185">Reference proteome</keyword>
<evidence type="ECO:0000313" key="2">
    <source>
        <dbReference type="Proteomes" id="UP000640912"/>
    </source>
</evidence>
<sequence>MNFGQQKGNIELAMTSKDIEKLEQADQIMFDLNNSHNPKEDILKVGQLLKEAGILQNATNDLNTIVDVYNQNVHDEIKKAIRKRMAATVKLNLKAIEPYLSDDDDTIAEFVNECLDDFKKYGQIVLRFNDKKATWKTEKSTEDFQQLFHEIDERRHNIHNKCIGDIRALNNIISKDSNKKSMFATWDDSNIKEVTKIPRSDIGNAILELYLEELMQKITDRK</sequence>
<name>A0ABS1LUM1_9LACO</name>
<evidence type="ECO:0000313" key="1">
    <source>
        <dbReference type="EMBL" id="MBL1071906.1"/>
    </source>
</evidence>
<comment type="caution">
    <text evidence="1">The sequence shown here is derived from an EMBL/GenBank/DDBJ whole genome shotgun (WGS) entry which is preliminary data.</text>
</comment>
<protein>
    <submittedName>
        <fullName evidence="1">DUF3232 domain-containing protein</fullName>
    </submittedName>
</protein>
<dbReference type="InterPro" id="IPR021618">
    <property type="entry name" value="DUF3232"/>
</dbReference>
<organism evidence="1 2">
    <name type="scientific">Lactobacillus kitasatonis</name>
    <dbReference type="NCBI Taxonomy" id="237446"/>
    <lineage>
        <taxon>Bacteria</taxon>
        <taxon>Bacillati</taxon>
        <taxon>Bacillota</taxon>
        <taxon>Bacilli</taxon>
        <taxon>Lactobacillales</taxon>
        <taxon>Lactobacillaceae</taxon>
        <taxon>Lactobacillus</taxon>
    </lineage>
</organism>
<dbReference type="Pfam" id="PF11554">
    <property type="entry name" value="DUF3232"/>
    <property type="match status" value="1"/>
</dbReference>